<sequence length="95" mass="10286">MDCYSIAANVGPPTKAAPTNIAHTISQPLSEDIRVWHGITPAHQPKFQWARTAGAMVEHFGGFDARDVLGQDLVPPQSQERVHSVGRSAQVVRSS</sequence>
<organism evidence="2 3">
    <name type="scientific">Lentinus tigrinus ALCF2SS1-6</name>
    <dbReference type="NCBI Taxonomy" id="1328759"/>
    <lineage>
        <taxon>Eukaryota</taxon>
        <taxon>Fungi</taxon>
        <taxon>Dikarya</taxon>
        <taxon>Basidiomycota</taxon>
        <taxon>Agaricomycotina</taxon>
        <taxon>Agaricomycetes</taxon>
        <taxon>Polyporales</taxon>
        <taxon>Polyporaceae</taxon>
        <taxon>Lentinus</taxon>
    </lineage>
</organism>
<evidence type="ECO:0000313" key="2">
    <source>
        <dbReference type="EMBL" id="RPD57997.1"/>
    </source>
</evidence>
<dbReference type="EMBL" id="ML122277">
    <property type="protein sequence ID" value="RPD57997.1"/>
    <property type="molecule type" value="Genomic_DNA"/>
</dbReference>
<evidence type="ECO:0000256" key="1">
    <source>
        <dbReference type="SAM" id="MobiDB-lite"/>
    </source>
</evidence>
<feature type="region of interest" description="Disordered" evidence="1">
    <location>
        <begin position="74"/>
        <end position="95"/>
    </location>
</feature>
<dbReference type="AlphaFoldDB" id="A0A5C2S3F2"/>
<evidence type="ECO:0000313" key="3">
    <source>
        <dbReference type="Proteomes" id="UP000313359"/>
    </source>
</evidence>
<accession>A0A5C2S3F2</accession>
<keyword evidence="3" id="KW-1185">Reference proteome</keyword>
<dbReference type="Proteomes" id="UP000313359">
    <property type="component" value="Unassembled WGS sequence"/>
</dbReference>
<gene>
    <name evidence="2" type="ORF">L227DRAFT_194230</name>
</gene>
<reference evidence="2" key="1">
    <citation type="journal article" date="2018" name="Genome Biol. Evol.">
        <title>Genomics and development of Lentinus tigrinus, a white-rot wood-decaying mushroom with dimorphic fruiting bodies.</title>
        <authorList>
            <person name="Wu B."/>
            <person name="Xu Z."/>
            <person name="Knudson A."/>
            <person name="Carlson A."/>
            <person name="Chen N."/>
            <person name="Kovaka S."/>
            <person name="LaButti K."/>
            <person name="Lipzen A."/>
            <person name="Pennachio C."/>
            <person name="Riley R."/>
            <person name="Schakwitz W."/>
            <person name="Umezawa K."/>
            <person name="Ohm R.A."/>
            <person name="Grigoriev I.V."/>
            <person name="Nagy L.G."/>
            <person name="Gibbons J."/>
            <person name="Hibbett D."/>
        </authorList>
    </citation>
    <scope>NUCLEOTIDE SEQUENCE [LARGE SCALE GENOMIC DNA]</scope>
    <source>
        <strain evidence="2">ALCF2SS1-6</strain>
    </source>
</reference>
<name>A0A5C2S3F2_9APHY</name>
<dbReference type="OrthoDB" id="5275057at2759"/>
<protein>
    <submittedName>
        <fullName evidence="2">Uncharacterized protein</fullName>
    </submittedName>
</protein>
<proteinExistence type="predicted"/>